<accession>A0A2R5GDN5</accession>
<comment type="caution">
    <text evidence="2">The sequence shown here is derived from an EMBL/GenBank/DDBJ whole genome shotgun (WGS) entry which is preliminary data.</text>
</comment>
<proteinExistence type="predicted"/>
<dbReference type="InParanoid" id="A0A2R5GDN5"/>
<evidence type="ECO:0000313" key="3">
    <source>
        <dbReference type="Proteomes" id="UP000241890"/>
    </source>
</evidence>
<evidence type="ECO:0000313" key="2">
    <source>
        <dbReference type="EMBL" id="GBG29040.1"/>
    </source>
</evidence>
<dbReference type="AlphaFoldDB" id="A0A2R5GDN5"/>
<organism evidence="2 3">
    <name type="scientific">Hondaea fermentalgiana</name>
    <dbReference type="NCBI Taxonomy" id="2315210"/>
    <lineage>
        <taxon>Eukaryota</taxon>
        <taxon>Sar</taxon>
        <taxon>Stramenopiles</taxon>
        <taxon>Bigyra</taxon>
        <taxon>Labyrinthulomycetes</taxon>
        <taxon>Thraustochytrida</taxon>
        <taxon>Thraustochytriidae</taxon>
        <taxon>Hondaea</taxon>
    </lineage>
</organism>
<reference evidence="2 3" key="1">
    <citation type="submission" date="2017-12" db="EMBL/GenBank/DDBJ databases">
        <title>Sequencing, de novo assembly and annotation of complete genome of a new Thraustochytrid species, strain FCC1311.</title>
        <authorList>
            <person name="Sedici K."/>
            <person name="Godart F."/>
            <person name="Aiese Cigliano R."/>
            <person name="Sanseverino W."/>
            <person name="Barakat M."/>
            <person name="Ortet P."/>
            <person name="Marechal E."/>
            <person name="Cagnac O."/>
            <person name="Amato A."/>
        </authorList>
    </citation>
    <scope>NUCLEOTIDE SEQUENCE [LARGE SCALE GENOMIC DNA]</scope>
</reference>
<feature type="domain" description="GST N-terminal" evidence="1">
    <location>
        <begin position="6"/>
        <end position="89"/>
    </location>
</feature>
<gene>
    <name evidence="2" type="ORF">FCC1311_052622</name>
</gene>
<sequence>METSRAKPVLCTITVSHYAESARWALEAAKVDFEERSGVPGLHMLPGVLPAKPGTSRKQVPYLLVPGGKDRLDSWSILEYAAECAPELGPVPSARLQELVDELGVCCRCIAYSELLGDSQTMGKLASKESRAQRAMWYLLGGVIGRGIYKQYVRNDEYVAKKMARADELIPLIEQELGMTDGSTHPTELTLSNIATSAISYPLVAPPNLFNGAHFAPEFDQVSEAVRTKVGEKYRKTELGKFVVRMYEAQRLLSK</sequence>
<name>A0A2R5GDN5_9STRA</name>
<dbReference type="InterPro" id="IPR036249">
    <property type="entry name" value="Thioredoxin-like_sf"/>
</dbReference>
<dbReference type="CDD" id="cd00570">
    <property type="entry name" value="GST_N_family"/>
    <property type="match status" value="1"/>
</dbReference>
<evidence type="ECO:0000259" key="1">
    <source>
        <dbReference type="PROSITE" id="PS50404"/>
    </source>
</evidence>
<dbReference type="Gene3D" id="3.40.30.10">
    <property type="entry name" value="Glutaredoxin"/>
    <property type="match status" value="1"/>
</dbReference>
<dbReference type="Proteomes" id="UP000241890">
    <property type="component" value="Unassembled WGS sequence"/>
</dbReference>
<dbReference type="OrthoDB" id="9988732at2759"/>
<dbReference type="EMBL" id="BEYU01000052">
    <property type="protein sequence ID" value="GBG29040.1"/>
    <property type="molecule type" value="Genomic_DNA"/>
</dbReference>
<dbReference type="SUPFAM" id="SSF52833">
    <property type="entry name" value="Thioredoxin-like"/>
    <property type="match status" value="1"/>
</dbReference>
<dbReference type="Pfam" id="PF13417">
    <property type="entry name" value="GST_N_3"/>
    <property type="match status" value="1"/>
</dbReference>
<dbReference type="InterPro" id="IPR004045">
    <property type="entry name" value="Glutathione_S-Trfase_N"/>
</dbReference>
<keyword evidence="3" id="KW-1185">Reference proteome</keyword>
<dbReference type="PROSITE" id="PS50404">
    <property type="entry name" value="GST_NTER"/>
    <property type="match status" value="1"/>
</dbReference>
<protein>
    <recommendedName>
        <fullName evidence="1">GST N-terminal domain-containing protein</fullName>
    </recommendedName>
</protein>